<evidence type="ECO:0000256" key="1">
    <source>
        <dbReference type="ARBA" id="ARBA00004651"/>
    </source>
</evidence>
<evidence type="ECO:0000259" key="8">
    <source>
        <dbReference type="Pfam" id="PF01757"/>
    </source>
</evidence>
<evidence type="ECO:0000313" key="10">
    <source>
        <dbReference type="Proteomes" id="UP000207598"/>
    </source>
</evidence>
<comment type="subcellular location">
    <subcellularLocation>
        <location evidence="1">Cell membrane</location>
        <topology evidence="1">Multi-pass membrane protein</topology>
    </subcellularLocation>
</comment>
<keyword evidence="9" id="KW-0012">Acyltransferase</keyword>
<evidence type="ECO:0000256" key="6">
    <source>
        <dbReference type="ARBA" id="ARBA00023136"/>
    </source>
</evidence>
<feature type="domain" description="Acyltransferase 3" evidence="8">
    <location>
        <begin position="16"/>
        <end position="311"/>
    </location>
</feature>
<feature type="transmembrane region" description="Helical" evidence="7">
    <location>
        <begin position="256"/>
        <end position="273"/>
    </location>
</feature>
<keyword evidence="3" id="KW-1003">Cell membrane</keyword>
<protein>
    <submittedName>
        <fullName evidence="9">Acyltransferase family protein</fullName>
    </submittedName>
</protein>
<keyword evidence="5 7" id="KW-1133">Transmembrane helix</keyword>
<gene>
    <name evidence="9" type="ORF">MAA8898_03048</name>
</gene>
<dbReference type="GO" id="GO:0009246">
    <property type="term" value="P:enterobacterial common antigen biosynthetic process"/>
    <property type="evidence" value="ECO:0007669"/>
    <property type="project" value="TreeGrafter"/>
</dbReference>
<evidence type="ECO:0000256" key="5">
    <source>
        <dbReference type="ARBA" id="ARBA00022989"/>
    </source>
</evidence>
<keyword evidence="6 7" id="KW-0472">Membrane</keyword>
<dbReference type="GO" id="GO:0005886">
    <property type="term" value="C:plasma membrane"/>
    <property type="evidence" value="ECO:0007669"/>
    <property type="project" value="UniProtKB-SubCell"/>
</dbReference>
<feature type="transmembrane region" description="Helical" evidence="7">
    <location>
        <begin position="156"/>
        <end position="174"/>
    </location>
</feature>
<organism evidence="9 10">
    <name type="scientific">Maliponia aquimaris</name>
    <dbReference type="NCBI Taxonomy" id="1673631"/>
    <lineage>
        <taxon>Bacteria</taxon>
        <taxon>Pseudomonadati</taxon>
        <taxon>Pseudomonadota</taxon>
        <taxon>Alphaproteobacteria</taxon>
        <taxon>Rhodobacterales</taxon>
        <taxon>Paracoccaceae</taxon>
        <taxon>Maliponia</taxon>
    </lineage>
</organism>
<dbReference type="RefSeq" id="WP_176445179.1">
    <property type="nucleotide sequence ID" value="NZ_FXYF01000008.1"/>
</dbReference>
<dbReference type="Pfam" id="PF01757">
    <property type="entry name" value="Acyl_transf_3"/>
    <property type="match status" value="1"/>
</dbReference>
<evidence type="ECO:0000256" key="4">
    <source>
        <dbReference type="ARBA" id="ARBA00022692"/>
    </source>
</evidence>
<feature type="transmembrane region" description="Helical" evidence="7">
    <location>
        <begin position="131"/>
        <end position="149"/>
    </location>
</feature>
<feature type="transmembrane region" description="Helical" evidence="7">
    <location>
        <begin position="21"/>
        <end position="44"/>
    </location>
</feature>
<dbReference type="Proteomes" id="UP000207598">
    <property type="component" value="Unassembled WGS sequence"/>
</dbReference>
<dbReference type="PANTHER" id="PTHR40074:SF2">
    <property type="entry name" value="O-ACETYLTRANSFERASE WECH"/>
    <property type="match status" value="1"/>
</dbReference>
<dbReference type="AlphaFoldDB" id="A0A238KQ32"/>
<dbReference type="GO" id="GO:0016413">
    <property type="term" value="F:O-acetyltransferase activity"/>
    <property type="evidence" value="ECO:0007669"/>
    <property type="project" value="TreeGrafter"/>
</dbReference>
<feature type="transmembrane region" description="Helical" evidence="7">
    <location>
        <begin position="232"/>
        <end position="249"/>
    </location>
</feature>
<evidence type="ECO:0000256" key="7">
    <source>
        <dbReference type="SAM" id="Phobius"/>
    </source>
</evidence>
<accession>A0A238KQ32</accession>
<feature type="transmembrane region" description="Helical" evidence="7">
    <location>
        <begin position="293"/>
        <end position="314"/>
    </location>
</feature>
<dbReference type="InterPro" id="IPR002656">
    <property type="entry name" value="Acyl_transf_3_dom"/>
</dbReference>
<evidence type="ECO:0000256" key="2">
    <source>
        <dbReference type="ARBA" id="ARBA00007400"/>
    </source>
</evidence>
<keyword evidence="10" id="KW-1185">Reference proteome</keyword>
<dbReference type="EMBL" id="FXYF01000008">
    <property type="protein sequence ID" value="SMX44741.1"/>
    <property type="molecule type" value="Genomic_DNA"/>
</dbReference>
<reference evidence="9 10" key="1">
    <citation type="submission" date="2017-05" db="EMBL/GenBank/DDBJ databases">
        <authorList>
            <person name="Song R."/>
            <person name="Chenine A.L."/>
            <person name="Ruprecht R.M."/>
        </authorList>
    </citation>
    <scope>NUCLEOTIDE SEQUENCE [LARGE SCALE GENOMIC DNA]</scope>
    <source>
        <strain evidence="9 10">CECT 8898</strain>
    </source>
</reference>
<name>A0A238KQ32_9RHOB</name>
<feature type="transmembrane region" description="Helical" evidence="7">
    <location>
        <begin position="56"/>
        <end position="73"/>
    </location>
</feature>
<keyword evidence="9" id="KW-0808">Transferase</keyword>
<proteinExistence type="inferred from homology"/>
<comment type="similarity">
    <text evidence="2">Belongs to the acyltransferase 3 family.</text>
</comment>
<sequence>MTTKDAARPAQAGRVLWLDAARGWGIFLVVFGHAWLGTQAAGLIPADRLFAVVEKLIYNFHMPLFFVLAGVTFEASVRRKPLLDSLRDKALRLLWPLLLWTQILAQLSRLASGEGEATLFVWPLPPFDHLWFLWALFLIQLVTLPLAALGRRPHSTVTWLALALAAMAAVAIPGLPLTEITVNAALHLGLFLLGIWLARLGPLPSGTPVALKALTVFTLVQVVSFGLPQSVLALQAVAALLSLSFVLMVQGSGGALLRLAGLVGQLSMPIYLAHTVFTAGTRMVLLKVTPDPALHLVLGTLAGLIGPVLLYLAVRRIASPRLMGF</sequence>
<dbReference type="PANTHER" id="PTHR40074">
    <property type="entry name" value="O-ACETYLTRANSFERASE WECH"/>
    <property type="match status" value="1"/>
</dbReference>
<evidence type="ECO:0000256" key="3">
    <source>
        <dbReference type="ARBA" id="ARBA00022475"/>
    </source>
</evidence>
<keyword evidence="4 7" id="KW-0812">Transmembrane</keyword>
<evidence type="ECO:0000313" key="9">
    <source>
        <dbReference type="EMBL" id="SMX44741.1"/>
    </source>
</evidence>
<feature type="transmembrane region" description="Helical" evidence="7">
    <location>
        <begin position="93"/>
        <end position="111"/>
    </location>
</feature>